<dbReference type="PROSITE" id="PS50935">
    <property type="entry name" value="SSB"/>
    <property type="match status" value="1"/>
</dbReference>
<reference evidence="4" key="1">
    <citation type="submission" date="2021-10" db="EMBL/GenBank/DDBJ databases">
        <title>Novel species in genus Arthrobacter.</title>
        <authorList>
            <person name="Liu Y."/>
        </authorList>
    </citation>
    <scope>NUCLEOTIDE SEQUENCE</scope>
    <source>
        <strain evidence="4">Zg-Y453</strain>
    </source>
</reference>
<dbReference type="GO" id="GO:0006260">
    <property type="term" value="P:DNA replication"/>
    <property type="evidence" value="ECO:0007669"/>
    <property type="project" value="InterPro"/>
</dbReference>
<comment type="caution">
    <text evidence="4">The sequence shown here is derived from an EMBL/GenBank/DDBJ whole genome shotgun (WGS) entry which is preliminary data.</text>
</comment>
<dbReference type="EMBL" id="JAJFZV010000018">
    <property type="protein sequence ID" value="MCC3299481.1"/>
    <property type="molecule type" value="Genomic_DNA"/>
</dbReference>
<dbReference type="AlphaFoldDB" id="A0A9X1MGP3"/>
<dbReference type="InterPro" id="IPR012340">
    <property type="entry name" value="NA-bd_OB-fold"/>
</dbReference>
<evidence type="ECO:0000256" key="3">
    <source>
        <dbReference type="SAM" id="MobiDB-lite"/>
    </source>
</evidence>
<dbReference type="Pfam" id="PF00436">
    <property type="entry name" value="SSB"/>
    <property type="match status" value="1"/>
</dbReference>
<sequence length="162" mass="17590">MYNLPFTGNLVTDLKLITETKSGTPRLNFKVAINENPGGDREKEVTHFIPFTAFGSTAENMAASLKKGQRVTVIARLKTYEKEVQIDGEDKSITMIGFTAQEVGPALRWQTAEVSKAGGTRKSADTFVDDEEDAPAAKPAAKKAPAKRAASKPPVDDEDDDF</sequence>
<keyword evidence="5" id="KW-1185">Reference proteome</keyword>
<dbReference type="InterPro" id="IPR000424">
    <property type="entry name" value="Primosome_PriB/ssb"/>
</dbReference>
<protein>
    <recommendedName>
        <fullName evidence="2">Single-stranded DNA-binding protein</fullName>
    </recommendedName>
</protein>
<dbReference type="InterPro" id="IPR011344">
    <property type="entry name" value="ssDNA-bd"/>
</dbReference>
<feature type="region of interest" description="Disordered" evidence="3">
    <location>
        <begin position="114"/>
        <end position="162"/>
    </location>
</feature>
<evidence type="ECO:0000256" key="1">
    <source>
        <dbReference type="ARBA" id="ARBA00023125"/>
    </source>
</evidence>
<name>A0A9X1MGP3_9MICC</name>
<gene>
    <name evidence="4" type="ORF">LJ757_16935</name>
</gene>
<dbReference type="Gene3D" id="2.40.50.140">
    <property type="entry name" value="Nucleic acid-binding proteins"/>
    <property type="match status" value="1"/>
</dbReference>
<evidence type="ECO:0000313" key="5">
    <source>
        <dbReference type="Proteomes" id="UP001139158"/>
    </source>
</evidence>
<accession>A0A9X1MGP3</accession>
<dbReference type="PIRSF" id="PIRSF002070">
    <property type="entry name" value="SSB"/>
    <property type="match status" value="1"/>
</dbReference>
<dbReference type="GO" id="GO:0003697">
    <property type="term" value="F:single-stranded DNA binding"/>
    <property type="evidence" value="ECO:0007669"/>
    <property type="project" value="InterPro"/>
</dbReference>
<feature type="compositionally biased region" description="Basic residues" evidence="3">
    <location>
        <begin position="140"/>
        <end position="150"/>
    </location>
</feature>
<evidence type="ECO:0000256" key="2">
    <source>
        <dbReference type="PIRNR" id="PIRNR002070"/>
    </source>
</evidence>
<dbReference type="RefSeq" id="WP_227897467.1">
    <property type="nucleotide sequence ID" value="NZ_CP099467.1"/>
</dbReference>
<dbReference type="CDD" id="cd04496">
    <property type="entry name" value="SSB_OBF"/>
    <property type="match status" value="1"/>
</dbReference>
<organism evidence="4 5">
    <name type="scientific">Arthrobacter caoxuetaonis</name>
    <dbReference type="NCBI Taxonomy" id="2886935"/>
    <lineage>
        <taxon>Bacteria</taxon>
        <taxon>Bacillati</taxon>
        <taxon>Actinomycetota</taxon>
        <taxon>Actinomycetes</taxon>
        <taxon>Micrococcales</taxon>
        <taxon>Micrococcaceae</taxon>
        <taxon>Arthrobacter</taxon>
    </lineage>
</organism>
<dbReference type="Proteomes" id="UP001139158">
    <property type="component" value="Unassembled WGS sequence"/>
</dbReference>
<dbReference type="SUPFAM" id="SSF50249">
    <property type="entry name" value="Nucleic acid-binding proteins"/>
    <property type="match status" value="1"/>
</dbReference>
<proteinExistence type="predicted"/>
<keyword evidence="1 2" id="KW-0238">DNA-binding</keyword>
<evidence type="ECO:0000313" key="4">
    <source>
        <dbReference type="EMBL" id="MCC3299481.1"/>
    </source>
</evidence>